<keyword evidence="2" id="KW-1003">Cell membrane</keyword>
<evidence type="ECO:0000313" key="12">
    <source>
        <dbReference type="EMBL" id="RGY68017.1"/>
    </source>
</evidence>
<comment type="subcellular location">
    <subcellularLocation>
        <location evidence="1">Cell membrane</location>
        <topology evidence="1">Multi-pass membrane protein</topology>
    </subcellularLocation>
</comment>
<protein>
    <submittedName>
        <fullName evidence="9 10">Permease</fullName>
    </submittedName>
</protein>
<dbReference type="RefSeq" id="WP_005806221.1">
    <property type="nucleotide sequence ID" value="NZ_CAEUHN010000012.1"/>
</dbReference>
<evidence type="ECO:0000259" key="8">
    <source>
        <dbReference type="Pfam" id="PF12704"/>
    </source>
</evidence>
<dbReference type="EMBL" id="JAPUAC010000021">
    <property type="protein sequence ID" value="MCZ2656405.1"/>
    <property type="molecule type" value="Genomic_DNA"/>
</dbReference>
<feature type="transmembrane region" description="Helical" evidence="6">
    <location>
        <begin position="321"/>
        <end position="340"/>
    </location>
</feature>
<feature type="domain" description="ABC3 transporter permease C-terminal" evidence="7">
    <location>
        <begin position="661"/>
        <end position="774"/>
    </location>
</feature>
<reference evidence="9" key="2">
    <citation type="submission" date="2014-07" db="EMBL/GenBank/DDBJ databases">
        <title>Genetics and epidemiology of antimicrobial resistance in B. fragilis group.</title>
        <authorList>
            <person name="Sydenham T.V."/>
            <person name="Hasman H."/>
            <person name="Kemp M."/>
            <person name="Justesen U.S."/>
        </authorList>
    </citation>
    <scope>NUCLEOTIDE SEQUENCE [LARGE SCALE GENOMIC DNA]</scope>
    <source>
        <strain evidence="9">DCMOUH0018B</strain>
    </source>
</reference>
<evidence type="ECO:0000256" key="4">
    <source>
        <dbReference type="ARBA" id="ARBA00022989"/>
    </source>
</evidence>
<evidence type="ECO:0000256" key="5">
    <source>
        <dbReference type="ARBA" id="ARBA00023136"/>
    </source>
</evidence>
<keyword evidence="4 6" id="KW-1133">Transmembrane helix</keyword>
<reference evidence="11 13" key="4">
    <citation type="submission" date="2019-03" db="EMBL/GenBank/DDBJ databases">
        <title>Complete genome assembly of MDR B. fragilis.</title>
        <authorList>
            <person name="Sydenham T.V."/>
            <person name="Hasman H."/>
            <person name="Justesen U.S."/>
        </authorList>
    </citation>
    <scope>NUCLEOTIDE SEQUENCE [LARGE SCALE GENOMIC DNA]</scope>
    <source>
        <strain evidence="11 13">DCMOUH0067B</strain>
    </source>
</reference>
<dbReference type="PANTHER" id="PTHR30572">
    <property type="entry name" value="MEMBRANE COMPONENT OF TRANSPORTER-RELATED"/>
    <property type="match status" value="1"/>
</dbReference>
<dbReference type="EMBL" id="QSDG01000011">
    <property type="protein sequence ID" value="RGY68017.1"/>
    <property type="molecule type" value="Genomic_DNA"/>
</dbReference>
<feature type="domain" description="ABC3 transporter permease C-terminal" evidence="7">
    <location>
        <begin position="277"/>
        <end position="391"/>
    </location>
</feature>
<dbReference type="GO" id="GO:0005886">
    <property type="term" value="C:plasma membrane"/>
    <property type="evidence" value="ECO:0007669"/>
    <property type="project" value="UniProtKB-SubCell"/>
</dbReference>
<evidence type="ECO:0000256" key="3">
    <source>
        <dbReference type="ARBA" id="ARBA00022692"/>
    </source>
</evidence>
<sequence>MQYPVILKLILRSWWRNKLFASISLLSLAIGITCTILLISFVTYEYTIESSNPRKEDIFRLTQNVPVMQKQKQGTFVYGGSVPDIVSQFPEIESYLRMNELQTSGIRVGNEKFDKQTIVKADSSLLHFFPFETVYGNLPEVLSHPGQVAISEKLARLYFGNENYENRTITLELPDTIYTVQVTAVFRHYPQAMLQADILTSLSDPEQGSSCMILLKKEVQSASFRQRFEETGLPTLMGKGNYQLLGLQDSYFNTDLSDTSQTMEHREITLLSIGLLSALLILSIACFNYVNLSFSRLLKQVRMLHVETLMGATRQYIHKQLFADTFLTVMLAFLLSVLLINDLLPAFNSLVAAHLTFGFIFSGKVLPLLALFIIILSVIPALYMSRKMYSLSESNYRLFFIGKKKRRIVSILIILQFIISIALMTTFLIIRSQLNMIENEGKRYENIIELGDGQQLSLLPIYNDLKSLPGIKSAITTRGNIFEPWSMAVPVNQEGEEETLVMVNLYNESPKFQELYDMTLLHPERTKELIAQTAIPVIVNESFQHHFVPAGEDPISQPLNKYNKNNTQQGAIIVGVIKDFKLTSFNQPVAPLQMILQEVPENQCYYISLKIDPDQRVETLQKIRQLWETHFPNRSFTGTDLYMKYLSFNQEVTNFSQLLLVYSIISLFLTAFGLFGIAWYASEQRTREIGIRKVNGASTWQIVWLLNRPFLCYILIAFIIATPIVYTLMLHWIEQFAYRAPIGLKVFILPLLITLVMTICTVSFNSWRVAKSNPIDAIKE</sequence>
<feature type="transmembrane region" description="Helical" evidence="6">
    <location>
        <begin position="268"/>
        <end position="290"/>
    </location>
</feature>
<evidence type="ECO:0000313" key="13">
    <source>
        <dbReference type="Proteomes" id="UP000028294"/>
    </source>
</evidence>
<dbReference type="InterPro" id="IPR003838">
    <property type="entry name" value="ABC3_permease_C"/>
</dbReference>
<reference evidence="12 14" key="3">
    <citation type="submission" date="2018-08" db="EMBL/GenBank/DDBJ databases">
        <title>A genome reference for cultivated species of the human gut microbiota.</title>
        <authorList>
            <person name="Zou Y."/>
            <person name="Xue W."/>
            <person name="Luo G."/>
        </authorList>
    </citation>
    <scope>NUCLEOTIDE SEQUENCE [LARGE SCALE GENOMIC DNA]</scope>
    <source>
        <strain evidence="12 14">OF01-1</strain>
    </source>
</reference>
<dbReference type="Pfam" id="PF02687">
    <property type="entry name" value="FtsX"/>
    <property type="match status" value="2"/>
</dbReference>
<dbReference type="GO" id="GO:0022857">
    <property type="term" value="F:transmembrane transporter activity"/>
    <property type="evidence" value="ECO:0007669"/>
    <property type="project" value="TreeGrafter"/>
</dbReference>
<reference evidence="10" key="5">
    <citation type="submission" date="2022-12" db="EMBL/GenBank/DDBJ databases">
        <title>Development of a Multilocus Sequence Typing Scheme for Bacteroides fragilis Based on Whole Genome Sequencing Data and Clinical Application.</title>
        <authorList>
            <person name="Nielsen F.D."/>
            <person name="Justesen U.S."/>
        </authorList>
    </citation>
    <scope>NUCLEOTIDE SEQUENCE</scope>
    <source>
        <strain evidence="10">BF_BC_ODE_DK_2015_2</strain>
    </source>
</reference>
<evidence type="ECO:0000313" key="9">
    <source>
        <dbReference type="EMBL" id="KFX74056.1"/>
    </source>
</evidence>
<dbReference type="EMBL" id="JMZZ02000154">
    <property type="protein sequence ID" value="KFX74056.1"/>
    <property type="molecule type" value="Genomic_DNA"/>
</dbReference>
<organism evidence="9">
    <name type="scientific">Bacteroides fragilis</name>
    <dbReference type="NCBI Taxonomy" id="817"/>
    <lineage>
        <taxon>Bacteria</taxon>
        <taxon>Pseudomonadati</taxon>
        <taxon>Bacteroidota</taxon>
        <taxon>Bacteroidia</taxon>
        <taxon>Bacteroidales</taxon>
        <taxon>Bacteroidaceae</taxon>
        <taxon>Bacteroides</taxon>
    </lineage>
</organism>
<evidence type="ECO:0000313" key="10">
    <source>
        <dbReference type="EMBL" id="MCZ2656405.1"/>
    </source>
</evidence>
<evidence type="ECO:0000256" key="6">
    <source>
        <dbReference type="SAM" id="Phobius"/>
    </source>
</evidence>
<dbReference type="EMBL" id="CP036553">
    <property type="protein sequence ID" value="QCQ37538.1"/>
    <property type="molecule type" value="Genomic_DNA"/>
</dbReference>
<dbReference type="PATRIC" id="fig|817.53.peg.2903"/>
<dbReference type="Proteomes" id="UP001075704">
    <property type="component" value="Unassembled WGS sequence"/>
</dbReference>
<gene>
    <name evidence="12" type="ORF">DXA27_13235</name>
    <name evidence="9" type="ORF">EE52_0214050</name>
    <name evidence="11" type="ORF">IA74_016305</name>
    <name evidence="10" type="ORF">O1422_19855</name>
</gene>
<dbReference type="Proteomes" id="UP000028294">
    <property type="component" value="Chromosome"/>
</dbReference>
<feature type="transmembrane region" description="Helical" evidence="6">
    <location>
        <begin position="659"/>
        <end position="681"/>
    </location>
</feature>
<dbReference type="InterPro" id="IPR025857">
    <property type="entry name" value="MacB_PCD"/>
</dbReference>
<dbReference type="AlphaFoldDB" id="A0A0I9S8L7"/>
<evidence type="ECO:0000313" key="11">
    <source>
        <dbReference type="EMBL" id="QCQ37538.1"/>
    </source>
</evidence>
<dbReference type="Proteomes" id="UP000284614">
    <property type="component" value="Unassembled WGS sequence"/>
</dbReference>
<keyword evidence="5 6" id="KW-0472">Membrane</keyword>
<feature type="transmembrane region" description="Helical" evidence="6">
    <location>
        <begin position="746"/>
        <end position="764"/>
    </location>
</feature>
<evidence type="ECO:0000256" key="2">
    <source>
        <dbReference type="ARBA" id="ARBA00022475"/>
    </source>
</evidence>
<feature type="domain" description="MacB-like periplasmic core" evidence="8">
    <location>
        <begin position="23"/>
        <end position="230"/>
    </location>
</feature>
<keyword evidence="3 6" id="KW-0812">Transmembrane</keyword>
<dbReference type="PANTHER" id="PTHR30572:SF18">
    <property type="entry name" value="ABC-TYPE MACROLIDE FAMILY EXPORT SYSTEM PERMEASE COMPONENT 2"/>
    <property type="match status" value="1"/>
</dbReference>
<dbReference type="Pfam" id="PF12704">
    <property type="entry name" value="MacB_PCD"/>
    <property type="match status" value="1"/>
</dbReference>
<accession>A0A0I9S8L7</accession>
<evidence type="ECO:0000259" key="7">
    <source>
        <dbReference type="Pfam" id="PF02687"/>
    </source>
</evidence>
<feature type="transmembrane region" description="Helical" evidence="6">
    <location>
        <begin position="20"/>
        <end position="44"/>
    </location>
</feature>
<name>A0A0I9S8L7_BACFG</name>
<evidence type="ECO:0000256" key="1">
    <source>
        <dbReference type="ARBA" id="ARBA00004651"/>
    </source>
</evidence>
<evidence type="ECO:0000313" key="14">
    <source>
        <dbReference type="Proteomes" id="UP000284614"/>
    </source>
</evidence>
<proteinExistence type="predicted"/>
<feature type="transmembrane region" description="Helical" evidence="6">
    <location>
        <begin position="408"/>
        <end position="430"/>
    </location>
</feature>
<feature type="transmembrane region" description="Helical" evidence="6">
    <location>
        <begin position="702"/>
        <end position="726"/>
    </location>
</feature>
<feature type="transmembrane region" description="Helical" evidence="6">
    <location>
        <begin position="360"/>
        <end position="383"/>
    </location>
</feature>
<dbReference type="InterPro" id="IPR050250">
    <property type="entry name" value="Macrolide_Exporter_MacB"/>
</dbReference>
<reference evidence="9" key="1">
    <citation type="book" date="2014" name="THE 24TH EUROPEAN CONGRESS OF CLINICAL MICROBIOLOGY AND INFECTIOUS DISEASES" publisher="ECCMID 2014" city="Barcelona, Spain">
        <title>Identification of resistance genes in three multidrug-resistant Bacteroides fragilis isolates by whole genome sequencing.</title>
        <editorList>
            <person name="Unknown"/>
            <person name="A."/>
        </editorList>
        <authorList>
            <person name="Sydenham T.V."/>
            <person name="Hasman H."/>
            <person name="Wang M."/>
            <person name="Soki J."/>
            <person name="Nagy E."/>
            <person name="Justesen U.S."/>
        </authorList>
    </citation>
    <scope>NUCLEOTIDE SEQUENCE</scope>
    <source>
        <strain evidence="9">DCMOUH0018B</strain>
    </source>
</reference>